<keyword evidence="2" id="KW-1185">Reference proteome</keyword>
<comment type="caution">
    <text evidence="1">The sequence shown here is derived from an EMBL/GenBank/DDBJ whole genome shotgun (WGS) entry which is preliminary data.</text>
</comment>
<evidence type="ECO:0000313" key="1">
    <source>
        <dbReference type="EMBL" id="KAK1662998.1"/>
    </source>
</evidence>
<proteinExistence type="predicted"/>
<dbReference type="PANTHER" id="PTHR33018:SF34">
    <property type="entry name" value="OS02G0472350 PROTEIN"/>
    <property type="match status" value="1"/>
</dbReference>
<sequence length="169" mass="20022">MKRALKKMALQFNNYKKKLDNFFVKQQKTPNFNGPYEKIEDHWEAFVKYKTSERAKKRSATNTKNASNKMYFHTMGRGGYKAGMPKWEKWENDLIEKGIQPEMAPLYPVDYIIESTPCELHFKTMGYLSSRRRSAMSYRQYLIKDTTSNRFHLAALLPGWIKLWMGMGR</sequence>
<evidence type="ECO:0000313" key="2">
    <source>
        <dbReference type="Proteomes" id="UP001231189"/>
    </source>
</evidence>
<gene>
    <name evidence="1" type="ORF">QYE76_051157</name>
</gene>
<dbReference type="Proteomes" id="UP001231189">
    <property type="component" value="Unassembled WGS sequence"/>
</dbReference>
<dbReference type="PANTHER" id="PTHR33018">
    <property type="entry name" value="OS10G0338966 PROTEIN-RELATED"/>
    <property type="match status" value="1"/>
</dbReference>
<accession>A0AAD8SRD0</accession>
<protein>
    <submittedName>
        <fullName evidence="1">Uncharacterized protein</fullName>
    </submittedName>
</protein>
<reference evidence="1" key="1">
    <citation type="submission" date="2023-07" db="EMBL/GenBank/DDBJ databases">
        <title>A chromosome-level genome assembly of Lolium multiflorum.</title>
        <authorList>
            <person name="Chen Y."/>
            <person name="Copetti D."/>
            <person name="Kolliker R."/>
            <person name="Studer B."/>
        </authorList>
    </citation>
    <scope>NUCLEOTIDE SEQUENCE</scope>
    <source>
        <strain evidence="1">02402/16</strain>
        <tissue evidence="1">Leaf</tissue>
    </source>
</reference>
<dbReference type="EMBL" id="JAUUTY010000003">
    <property type="protein sequence ID" value="KAK1662998.1"/>
    <property type="molecule type" value="Genomic_DNA"/>
</dbReference>
<organism evidence="1 2">
    <name type="scientific">Lolium multiflorum</name>
    <name type="common">Italian ryegrass</name>
    <name type="synonym">Lolium perenne subsp. multiflorum</name>
    <dbReference type="NCBI Taxonomy" id="4521"/>
    <lineage>
        <taxon>Eukaryota</taxon>
        <taxon>Viridiplantae</taxon>
        <taxon>Streptophyta</taxon>
        <taxon>Embryophyta</taxon>
        <taxon>Tracheophyta</taxon>
        <taxon>Spermatophyta</taxon>
        <taxon>Magnoliopsida</taxon>
        <taxon>Liliopsida</taxon>
        <taxon>Poales</taxon>
        <taxon>Poaceae</taxon>
        <taxon>BOP clade</taxon>
        <taxon>Pooideae</taxon>
        <taxon>Poodae</taxon>
        <taxon>Poeae</taxon>
        <taxon>Poeae Chloroplast Group 2 (Poeae type)</taxon>
        <taxon>Loliodinae</taxon>
        <taxon>Loliinae</taxon>
        <taxon>Lolium</taxon>
    </lineage>
</organism>
<name>A0AAD8SRD0_LOLMU</name>
<dbReference type="AlphaFoldDB" id="A0AAD8SRD0"/>